<keyword evidence="7" id="KW-1133">Transmembrane helix</keyword>
<keyword evidence="3" id="KW-1003">Cell membrane</keyword>
<dbReference type="InterPro" id="IPR022346">
    <property type="entry name" value="T2SS_GspH"/>
</dbReference>
<dbReference type="EMBL" id="AP018052">
    <property type="protein sequence ID" value="BAZ93322.1"/>
    <property type="molecule type" value="Genomic_DNA"/>
</dbReference>
<evidence type="ECO:0000256" key="1">
    <source>
        <dbReference type="ARBA" id="ARBA00004377"/>
    </source>
</evidence>
<comment type="subcellular location">
    <subcellularLocation>
        <location evidence="1">Cell inner membrane</location>
        <topology evidence="1">Single-pass membrane protein</topology>
    </subcellularLocation>
</comment>
<evidence type="ECO:0000256" key="7">
    <source>
        <dbReference type="ARBA" id="ARBA00022989"/>
    </source>
</evidence>
<organism evidence="12 13">
    <name type="scientific">Thiohalobacter thiocyanaticus</name>
    <dbReference type="NCBI Taxonomy" id="585455"/>
    <lineage>
        <taxon>Bacteria</taxon>
        <taxon>Pseudomonadati</taxon>
        <taxon>Pseudomonadota</taxon>
        <taxon>Gammaproteobacteria</taxon>
        <taxon>Thiohalobacterales</taxon>
        <taxon>Thiohalobacteraceae</taxon>
        <taxon>Thiohalobacter</taxon>
    </lineage>
</organism>
<comment type="similarity">
    <text evidence="9">Belongs to the GSP H family.</text>
</comment>
<accession>A0A1Z4VPG5</accession>
<gene>
    <name evidence="12" type="ORF">FOKN1_0921</name>
</gene>
<evidence type="ECO:0000256" key="3">
    <source>
        <dbReference type="ARBA" id="ARBA00022475"/>
    </source>
</evidence>
<evidence type="ECO:0000313" key="12">
    <source>
        <dbReference type="EMBL" id="BAZ93322.1"/>
    </source>
</evidence>
<keyword evidence="5" id="KW-0997">Cell inner membrane</keyword>
<evidence type="ECO:0000313" key="13">
    <source>
        <dbReference type="Proteomes" id="UP000218765"/>
    </source>
</evidence>
<dbReference type="GO" id="GO:0015628">
    <property type="term" value="P:protein secretion by the type II secretion system"/>
    <property type="evidence" value="ECO:0007669"/>
    <property type="project" value="InterPro"/>
</dbReference>
<proteinExistence type="inferred from homology"/>
<evidence type="ECO:0000259" key="11">
    <source>
        <dbReference type="Pfam" id="PF12019"/>
    </source>
</evidence>
<keyword evidence="4" id="KW-0488">Methylation</keyword>
<dbReference type="OrthoDB" id="5570404at2"/>
<dbReference type="RefSeq" id="WP_096365178.1">
    <property type="nucleotide sequence ID" value="NZ_AP018052.1"/>
</dbReference>
<dbReference type="InterPro" id="IPR045584">
    <property type="entry name" value="Pilin-like"/>
</dbReference>
<evidence type="ECO:0000256" key="2">
    <source>
        <dbReference type="ARBA" id="ARBA00021549"/>
    </source>
</evidence>
<reference evidence="12 13" key="1">
    <citation type="submission" date="2017-05" db="EMBL/GenBank/DDBJ databases">
        <title>Thiocyanate degradation by Thiohalobacter thiocyanaticus FOKN1.</title>
        <authorList>
            <person name="Oshiki M."/>
            <person name="Fukushima T."/>
            <person name="Kawano S."/>
            <person name="Nakagawa J."/>
        </authorList>
    </citation>
    <scope>NUCLEOTIDE SEQUENCE [LARGE SCALE GENOMIC DNA]</scope>
    <source>
        <strain evidence="12 13">FOKN1</strain>
    </source>
</reference>
<dbReference type="Pfam" id="PF07963">
    <property type="entry name" value="N_methyl"/>
    <property type="match status" value="1"/>
</dbReference>
<evidence type="ECO:0000256" key="5">
    <source>
        <dbReference type="ARBA" id="ARBA00022519"/>
    </source>
</evidence>
<dbReference type="Pfam" id="PF12019">
    <property type="entry name" value="GspH"/>
    <property type="match status" value="1"/>
</dbReference>
<sequence>MDDHDQRGVTLIEVLLALALLVLLITQAAPALGQWLERQRLHSVARALAADLQQARQEAITRGGNQPVYLHFRAGGSWCYGLSRQPDCDCRQTDASHPEACLFTRRNVQRLVRRDAGPWPGITLKRAAFTLGASLRFDPLRGLASAGRLELENRYGQQLQVRVSPLGRIRLCRPGAQGAWGVAPC</sequence>
<dbReference type="Proteomes" id="UP000218765">
    <property type="component" value="Chromosome"/>
</dbReference>
<dbReference type="NCBIfam" id="TIGR02532">
    <property type="entry name" value="IV_pilin_GFxxxE"/>
    <property type="match status" value="1"/>
</dbReference>
<evidence type="ECO:0000256" key="10">
    <source>
        <dbReference type="ARBA" id="ARBA00030775"/>
    </source>
</evidence>
<dbReference type="AlphaFoldDB" id="A0A1Z4VPG5"/>
<keyword evidence="13" id="KW-1185">Reference proteome</keyword>
<dbReference type="InterPro" id="IPR012902">
    <property type="entry name" value="N_methyl_site"/>
</dbReference>
<evidence type="ECO:0000256" key="8">
    <source>
        <dbReference type="ARBA" id="ARBA00023136"/>
    </source>
</evidence>
<dbReference type="SUPFAM" id="SSF54523">
    <property type="entry name" value="Pili subunits"/>
    <property type="match status" value="1"/>
</dbReference>
<dbReference type="GO" id="GO:0015627">
    <property type="term" value="C:type II protein secretion system complex"/>
    <property type="evidence" value="ECO:0007669"/>
    <property type="project" value="InterPro"/>
</dbReference>
<dbReference type="GO" id="GO:0005886">
    <property type="term" value="C:plasma membrane"/>
    <property type="evidence" value="ECO:0007669"/>
    <property type="project" value="UniProtKB-SubCell"/>
</dbReference>
<dbReference type="KEGG" id="ttc:FOKN1_0921"/>
<name>A0A1Z4VPG5_9GAMM</name>
<protein>
    <recommendedName>
        <fullName evidence="2">Type II secretion system protein H</fullName>
    </recommendedName>
    <alternativeName>
        <fullName evidence="10">General secretion pathway protein H</fullName>
    </alternativeName>
</protein>
<evidence type="ECO:0000256" key="6">
    <source>
        <dbReference type="ARBA" id="ARBA00022692"/>
    </source>
</evidence>
<evidence type="ECO:0000256" key="9">
    <source>
        <dbReference type="ARBA" id="ARBA00025772"/>
    </source>
</evidence>
<evidence type="ECO:0000256" key="4">
    <source>
        <dbReference type="ARBA" id="ARBA00022481"/>
    </source>
</evidence>
<keyword evidence="6" id="KW-0812">Transmembrane</keyword>
<dbReference type="Gene3D" id="3.55.40.10">
    <property type="entry name" value="minor pseudopilin epsh domain"/>
    <property type="match status" value="1"/>
</dbReference>
<feature type="domain" description="General secretion pathway GspH" evidence="11">
    <location>
        <begin position="45"/>
        <end position="167"/>
    </location>
</feature>
<keyword evidence="8" id="KW-0472">Membrane</keyword>